<dbReference type="RefSeq" id="WP_125118617.1">
    <property type="nucleotide sequence ID" value="NZ_AP019309.1"/>
</dbReference>
<accession>A0A3G9JIE7</accession>
<gene>
    <name evidence="1" type="ORF">SG0102_06250</name>
</gene>
<reference evidence="1 2" key="1">
    <citation type="submission" date="2018-11" db="EMBL/GenBank/DDBJ databases">
        <title>Novel Erysipelotrichaceae bacterium isolated from small intestine of a swine.</title>
        <authorList>
            <person name="Kim J.S."/>
            <person name="Choe H."/>
            <person name="Lee Y.R."/>
            <person name="Kim K.M."/>
            <person name="Park D.S."/>
        </authorList>
    </citation>
    <scope>NUCLEOTIDE SEQUENCE [LARGE SCALE GENOMIC DNA]</scope>
    <source>
        <strain evidence="1 2">SG0102</strain>
    </source>
</reference>
<evidence type="ECO:0000313" key="1">
    <source>
        <dbReference type="EMBL" id="BBH25691.1"/>
    </source>
</evidence>
<protein>
    <submittedName>
        <fullName evidence="1">Uncharacterized protein</fullName>
    </submittedName>
</protein>
<dbReference type="InParanoid" id="A0A3G9JIE7"/>
<evidence type="ECO:0000313" key="2">
    <source>
        <dbReference type="Proteomes" id="UP000268059"/>
    </source>
</evidence>
<dbReference type="OrthoDB" id="2086691at2"/>
<organism evidence="1 2">
    <name type="scientific">Intestinibaculum porci</name>
    <dbReference type="NCBI Taxonomy" id="2487118"/>
    <lineage>
        <taxon>Bacteria</taxon>
        <taxon>Bacillati</taxon>
        <taxon>Bacillota</taxon>
        <taxon>Erysipelotrichia</taxon>
        <taxon>Erysipelotrichales</taxon>
        <taxon>Erysipelotrichaceae</taxon>
        <taxon>Intestinibaculum</taxon>
    </lineage>
</organism>
<name>A0A3G9JIE7_9FIRM</name>
<dbReference type="AlphaFoldDB" id="A0A3G9JIE7"/>
<dbReference type="EMBL" id="AP019309">
    <property type="protein sequence ID" value="BBH25691.1"/>
    <property type="molecule type" value="Genomic_DNA"/>
</dbReference>
<keyword evidence="2" id="KW-1185">Reference proteome</keyword>
<proteinExistence type="predicted"/>
<dbReference type="KEGG" id="ebm:SG0102_06250"/>
<dbReference type="Proteomes" id="UP000268059">
    <property type="component" value="Chromosome"/>
</dbReference>
<sequence>MKVKRKDQSFLITIKNTQNATWQGVISWVDEDKKETFRSTLELLKLLDSAIVYNDEDEQGFQKDE</sequence>